<sequence length="461" mass="53400">MSMWEDQLYAQGSSNKEALDFSMWELTTDDKNHAPFGEFNAPQDRRNQPVDFFDFQFVNNQDFQRAHVEPPVFAGAIAPPEVPLAVSHHNRKRPLPDDDWCLAISDELQRKNELDALILAQGRDQGTPNYVRISVDNYENLMLMKKASEAIGLHFTLLRLAREVGFPVSEFLQAYKILPDGIKSAIHEGIRSIQNLARARLSKRLQDGYDPRIEQELEVKQSVGRISGMWLGDEQENVWKEGELDDDFWGHGRWICVEYDVNTSMRKSCRMGREYAALFGIHSEEWLARFAENQVPIYTSQIMLLCILLEAVFNCSSTTLVRYWRVQQFPRNGQEPSNLLIRCKIVQVFDSQGRKTRFSMVFDQVSDEEYYREAREAGGNGFLDLVMDHRKRQANLLDNFKREMQFMGKIAYMRKNKMGKSMLEELEKQLKIRTEEIVQETEKLKLDGRSPSELSTASTVS</sequence>
<accession>L1IXX8</accession>
<dbReference type="Proteomes" id="UP000011087">
    <property type="component" value="Unassembled WGS sequence"/>
</dbReference>
<organism evidence="2">
    <name type="scientific">Guillardia theta (strain CCMP2712)</name>
    <name type="common">Cryptophyte</name>
    <dbReference type="NCBI Taxonomy" id="905079"/>
    <lineage>
        <taxon>Eukaryota</taxon>
        <taxon>Cryptophyceae</taxon>
        <taxon>Pyrenomonadales</taxon>
        <taxon>Geminigeraceae</taxon>
        <taxon>Guillardia</taxon>
    </lineage>
</organism>
<dbReference type="EnsemblProtists" id="EKX40734">
    <property type="protein sequence ID" value="EKX40734"/>
    <property type="gene ID" value="GUITHDRAFT_164605"/>
</dbReference>
<dbReference type="GeneID" id="17297307"/>
<evidence type="ECO:0000313" key="2">
    <source>
        <dbReference type="EMBL" id="EKX40734.1"/>
    </source>
</evidence>
<evidence type="ECO:0000313" key="4">
    <source>
        <dbReference type="Proteomes" id="UP000011087"/>
    </source>
</evidence>
<feature type="region of interest" description="Disordered" evidence="1">
    <location>
        <begin position="441"/>
        <end position="461"/>
    </location>
</feature>
<proteinExistence type="predicted"/>
<dbReference type="HOGENOM" id="CLU_593767_0_0_1"/>
<dbReference type="EMBL" id="JH993029">
    <property type="protein sequence ID" value="EKX40734.1"/>
    <property type="molecule type" value="Genomic_DNA"/>
</dbReference>
<reference evidence="3" key="3">
    <citation type="submission" date="2015-06" db="UniProtKB">
        <authorList>
            <consortium name="EnsemblProtists"/>
        </authorList>
    </citation>
    <scope>IDENTIFICATION</scope>
</reference>
<reference evidence="4" key="2">
    <citation type="submission" date="2012-11" db="EMBL/GenBank/DDBJ databases">
        <authorList>
            <person name="Kuo A."/>
            <person name="Curtis B.A."/>
            <person name="Tanifuji G."/>
            <person name="Burki F."/>
            <person name="Gruber A."/>
            <person name="Irimia M."/>
            <person name="Maruyama S."/>
            <person name="Arias M.C."/>
            <person name="Ball S.G."/>
            <person name="Gile G.H."/>
            <person name="Hirakawa Y."/>
            <person name="Hopkins J.F."/>
            <person name="Rensing S.A."/>
            <person name="Schmutz J."/>
            <person name="Symeonidi A."/>
            <person name="Elias M."/>
            <person name="Eveleigh R.J."/>
            <person name="Herman E.K."/>
            <person name="Klute M.J."/>
            <person name="Nakayama T."/>
            <person name="Obornik M."/>
            <person name="Reyes-Prieto A."/>
            <person name="Armbrust E.V."/>
            <person name="Aves S.J."/>
            <person name="Beiko R.G."/>
            <person name="Coutinho P."/>
            <person name="Dacks J.B."/>
            <person name="Durnford D.G."/>
            <person name="Fast N.M."/>
            <person name="Green B.R."/>
            <person name="Grisdale C."/>
            <person name="Hempe F."/>
            <person name="Henrissat B."/>
            <person name="Hoppner M.P."/>
            <person name="Ishida K.-I."/>
            <person name="Kim E."/>
            <person name="Koreny L."/>
            <person name="Kroth P.G."/>
            <person name="Liu Y."/>
            <person name="Malik S.-B."/>
            <person name="Maier U.G."/>
            <person name="McRose D."/>
            <person name="Mock T."/>
            <person name="Neilson J.A."/>
            <person name="Onodera N.T."/>
            <person name="Poole A.M."/>
            <person name="Pritham E.J."/>
            <person name="Richards T.A."/>
            <person name="Rocap G."/>
            <person name="Roy S.W."/>
            <person name="Sarai C."/>
            <person name="Schaack S."/>
            <person name="Shirato S."/>
            <person name="Slamovits C.H."/>
            <person name="Spencer D.F."/>
            <person name="Suzuki S."/>
            <person name="Worden A.Z."/>
            <person name="Zauner S."/>
            <person name="Barry K."/>
            <person name="Bell C."/>
            <person name="Bharti A.K."/>
            <person name="Crow J.A."/>
            <person name="Grimwood J."/>
            <person name="Kramer R."/>
            <person name="Lindquist E."/>
            <person name="Lucas S."/>
            <person name="Salamov A."/>
            <person name="McFadden G.I."/>
            <person name="Lane C.E."/>
            <person name="Keeling P.J."/>
            <person name="Gray M.W."/>
            <person name="Grigoriev I.V."/>
            <person name="Archibald J.M."/>
        </authorList>
    </citation>
    <scope>NUCLEOTIDE SEQUENCE</scope>
    <source>
        <strain evidence="4">CCMP2712</strain>
    </source>
</reference>
<feature type="compositionally biased region" description="Basic and acidic residues" evidence="1">
    <location>
        <begin position="441"/>
        <end position="450"/>
    </location>
</feature>
<dbReference type="KEGG" id="gtt:GUITHDRAFT_164605"/>
<name>L1IXX8_GUITC</name>
<keyword evidence="4" id="KW-1185">Reference proteome</keyword>
<evidence type="ECO:0000313" key="3">
    <source>
        <dbReference type="EnsemblProtists" id="EKX40734"/>
    </source>
</evidence>
<dbReference type="AlphaFoldDB" id="L1IXX8"/>
<dbReference type="RefSeq" id="XP_005827714.1">
    <property type="nucleotide sequence ID" value="XM_005827657.1"/>
</dbReference>
<feature type="compositionally biased region" description="Polar residues" evidence="1">
    <location>
        <begin position="452"/>
        <end position="461"/>
    </location>
</feature>
<reference evidence="2 4" key="1">
    <citation type="journal article" date="2012" name="Nature">
        <title>Algal genomes reveal evolutionary mosaicism and the fate of nucleomorphs.</title>
        <authorList>
            <consortium name="DOE Joint Genome Institute"/>
            <person name="Curtis B.A."/>
            <person name="Tanifuji G."/>
            <person name="Burki F."/>
            <person name="Gruber A."/>
            <person name="Irimia M."/>
            <person name="Maruyama S."/>
            <person name="Arias M.C."/>
            <person name="Ball S.G."/>
            <person name="Gile G.H."/>
            <person name="Hirakawa Y."/>
            <person name="Hopkins J.F."/>
            <person name="Kuo A."/>
            <person name="Rensing S.A."/>
            <person name="Schmutz J."/>
            <person name="Symeonidi A."/>
            <person name="Elias M."/>
            <person name="Eveleigh R.J."/>
            <person name="Herman E.K."/>
            <person name="Klute M.J."/>
            <person name="Nakayama T."/>
            <person name="Obornik M."/>
            <person name="Reyes-Prieto A."/>
            <person name="Armbrust E.V."/>
            <person name="Aves S.J."/>
            <person name="Beiko R.G."/>
            <person name="Coutinho P."/>
            <person name="Dacks J.B."/>
            <person name="Durnford D.G."/>
            <person name="Fast N.M."/>
            <person name="Green B.R."/>
            <person name="Grisdale C.J."/>
            <person name="Hempel F."/>
            <person name="Henrissat B."/>
            <person name="Hoppner M.P."/>
            <person name="Ishida K."/>
            <person name="Kim E."/>
            <person name="Koreny L."/>
            <person name="Kroth P.G."/>
            <person name="Liu Y."/>
            <person name="Malik S.B."/>
            <person name="Maier U.G."/>
            <person name="McRose D."/>
            <person name="Mock T."/>
            <person name="Neilson J.A."/>
            <person name="Onodera N.T."/>
            <person name="Poole A.M."/>
            <person name="Pritham E.J."/>
            <person name="Richards T.A."/>
            <person name="Rocap G."/>
            <person name="Roy S.W."/>
            <person name="Sarai C."/>
            <person name="Schaack S."/>
            <person name="Shirato S."/>
            <person name="Slamovits C.H."/>
            <person name="Spencer D.F."/>
            <person name="Suzuki S."/>
            <person name="Worden A.Z."/>
            <person name="Zauner S."/>
            <person name="Barry K."/>
            <person name="Bell C."/>
            <person name="Bharti A.K."/>
            <person name="Crow J.A."/>
            <person name="Grimwood J."/>
            <person name="Kramer R."/>
            <person name="Lindquist E."/>
            <person name="Lucas S."/>
            <person name="Salamov A."/>
            <person name="McFadden G.I."/>
            <person name="Lane C.E."/>
            <person name="Keeling P.J."/>
            <person name="Gray M.W."/>
            <person name="Grigoriev I.V."/>
            <person name="Archibald J.M."/>
        </authorList>
    </citation>
    <scope>NUCLEOTIDE SEQUENCE</scope>
    <source>
        <strain evidence="2 4">CCMP2712</strain>
    </source>
</reference>
<protein>
    <submittedName>
        <fullName evidence="2 3">Uncharacterized protein</fullName>
    </submittedName>
</protein>
<evidence type="ECO:0000256" key="1">
    <source>
        <dbReference type="SAM" id="MobiDB-lite"/>
    </source>
</evidence>
<dbReference type="PaxDb" id="55529-EKX40734"/>
<gene>
    <name evidence="2" type="ORF">GUITHDRAFT_164605</name>
</gene>